<reference evidence="2 3" key="1">
    <citation type="submission" date="2019-05" db="EMBL/GenBank/DDBJ databases">
        <title>Nakamurella sp. N5BH11, whole genome shotgun sequence.</title>
        <authorList>
            <person name="Tuo L."/>
        </authorList>
    </citation>
    <scope>NUCLEOTIDE SEQUENCE [LARGE SCALE GENOMIC DNA]</scope>
    <source>
        <strain evidence="2 3">N5BH11</strain>
    </source>
</reference>
<keyword evidence="2" id="KW-0808">Transferase</keyword>
<evidence type="ECO:0000313" key="3">
    <source>
        <dbReference type="Proteomes" id="UP000306985"/>
    </source>
</evidence>
<feature type="compositionally biased region" description="Basic and acidic residues" evidence="1">
    <location>
        <begin position="80"/>
        <end position="94"/>
    </location>
</feature>
<protein>
    <submittedName>
        <fullName evidence="2">Serine/threonine kinase</fullName>
    </submittedName>
</protein>
<name>A0A4U6QE26_9ACTN</name>
<proteinExistence type="predicted"/>
<dbReference type="OrthoDB" id="9812570at2"/>
<evidence type="ECO:0000256" key="1">
    <source>
        <dbReference type="SAM" id="MobiDB-lite"/>
    </source>
</evidence>
<dbReference type="AlphaFoldDB" id="A0A4U6QE26"/>
<keyword evidence="3" id="KW-1185">Reference proteome</keyword>
<dbReference type="Proteomes" id="UP000306985">
    <property type="component" value="Unassembled WGS sequence"/>
</dbReference>
<accession>A0A4U6QE26</accession>
<dbReference type="GO" id="GO:0016301">
    <property type="term" value="F:kinase activity"/>
    <property type="evidence" value="ECO:0007669"/>
    <property type="project" value="UniProtKB-KW"/>
</dbReference>
<feature type="region of interest" description="Disordered" evidence="1">
    <location>
        <begin position="80"/>
        <end position="118"/>
    </location>
</feature>
<dbReference type="EMBL" id="SZZH01000003">
    <property type="protein sequence ID" value="TKV58301.1"/>
    <property type="molecule type" value="Genomic_DNA"/>
</dbReference>
<dbReference type="RefSeq" id="WP_137449964.1">
    <property type="nucleotide sequence ID" value="NZ_SZZH01000003.1"/>
</dbReference>
<evidence type="ECO:0000313" key="2">
    <source>
        <dbReference type="EMBL" id="TKV58301.1"/>
    </source>
</evidence>
<comment type="caution">
    <text evidence="2">The sequence shown here is derived from an EMBL/GenBank/DDBJ whole genome shotgun (WGS) entry which is preliminary data.</text>
</comment>
<gene>
    <name evidence="2" type="ORF">FDO65_11985</name>
</gene>
<sequence length="118" mass="12248">MSGDQTERSPVLTPRLVGLSVDDAGGVASRHQVCMVRENPDTPGEVVAVVSDGVTATVLSQCPPTGTAVFPGSAVTVTWREDGGDGVREPRRPSPDPLVMSRMRSVDADDSVRSASSG</sequence>
<keyword evidence="2" id="KW-0418">Kinase</keyword>
<organism evidence="2 3">
    <name type="scientific">Nakamurella flava</name>
    <dbReference type="NCBI Taxonomy" id="2576308"/>
    <lineage>
        <taxon>Bacteria</taxon>
        <taxon>Bacillati</taxon>
        <taxon>Actinomycetota</taxon>
        <taxon>Actinomycetes</taxon>
        <taxon>Nakamurellales</taxon>
        <taxon>Nakamurellaceae</taxon>
        <taxon>Nakamurella</taxon>
    </lineage>
</organism>